<dbReference type="PANTHER" id="PTHR33541">
    <property type="entry name" value="PROTEIN BIG GRAIN 1-LIKE A-RELATED"/>
    <property type="match status" value="1"/>
</dbReference>
<dbReference type="OMA" id="ERRCINI"/>
<comment type="similarity">
    <text evidence="3">Belongs to the BIG GRAIN 1 (BG1) plant protein family.</text>
</comment>
<protein>
    <recommendedName>
        <fullName evidence="11">Protein BIG GRAIN 1-like E</fullName>
    </recommendedName>
</protein>
<dbReference type="STRING" id="4155.A0A022QMQ8"/>
<dbReference type="PhylomeDB" id="A0A022QMQ8"/>
<keyword evidence="7" id="KW-0927">Auxin signaling pathway</keyword>
<comment type="function">
    <text evidence="1">Involved in auxin transport. Regulator of the auxin signaling pathway.</text>
</comment>
<dbReference type="GO" id="GO:0009734">
    <property type="term" value="P:auxin-activated signaling pathway"/>
    <property type="evidence" value="ECO:0007669"/>
    <property type="project" value="UniProtKB-KW"/>
</dbReference>
<name>A0A022QMQ8_ERYGU</name>
<keyword evidence="6" id="KW-0472">Membrane</keyword>
<keyword evidence="4" id="KW-0813">Transport</keyword>
<dbReference type="AlphaFoldDB" id="A0A022QMQ8"/>
<feature type="compositionally biased region" description="Polar residues" evidence="8">
    <location>
        <begin position="143"/>
        <end position="159"/>
    </location>
</feature>
<comment type="subcellular location">
    <subcellularLocation>
        <location evidence="2">Cell membrane</location>
    </subcellularLocation>
</comment>
<reference evidence="9 10" key="1">
    <citation type="journal article" date="2013" name="Proc. Natl. Acad. Sci. U.S.A.">
        <title>Fine-scale variation in meiotic recombination in Mimulus inferred from population shotgun sequencing.</title>
        <authorList>
            <person name="Hellsten U."/>
            <person name="Wright K.M."/>
            <person name="Jenkins J."/>
            <person name="Shu S."/>
            <person name="Yuan Y."/>
            <person name="Wessler S.R."/>
            <person name="Schmutz J."/>
            <person name="Willis J.H."/>
            <person name="Rokhsar D.S."/>
        </authorList>
    </citation>
    <scope>NUCLEOTIDE SEQUENCE [LARGE SCALE GENOMIC DNA]</scope>
    <source>
        <strain evidence="10">cv. DUN x IM62</strain>
    </source>
</reference>
<evidence type="ECO:0000256" key="1">
    <source>
        <dbReference type="ARBA" id="ARBA00002281"/>
    </source>
</evidence>
<dbReference type="InterPro" id="IPR039621">
    <property type="entry name" value="BG1-like"/>
</dbReference>
<dbReference type="Proteomes" id="UP000030748">
    <property type="component" value="Unassembled WGS sequence"/>
</dbReference>
<dbReference type="eggNOG" id="ENOG502RH6J">
    <property type="taxonomic scope" value="Eukaryota"/>
</dbReference>
<gene>
    <name evidence="9" type="ORF">MIMGU_mgv1a017947mg</name>
</gene>
<keyword evidence="5" id="KW-1003">Cell membrane</keyword>
<evidence type="ECO:0000256" key="5">
    <source>
        <dbReference type="ARBA" id="ARBA00022475"/>
    </source>
</evidence>
<evidence type="ECO:0000256" key="8">
    <source>
        <dbReference type="SAM" id="MobiDB-lite"/>
    </source>
</evidence>
<proteinExistence type="inferred from homology"/>
<evidence type="ECO:0008006" key="11">
    <source>
        <dbReference type="Google" id="ProtNLM"/>
    </source>
</evidence>
<dbReference type="GO" id="GO:0005886">
    <property type="term" value="C:plasma membrane"/>
    <property type="evidence" value="ECO:0007669"/>
    <property type="project" value="UniProtKB-SubCell"/>
</dbReference>
<accession>A0A022QMQ8</accession>
<dbReference type="KEGG" id="egt:105967491"/>
<evidence type="ECO:0000256" key="4">
    <source>
        <dbReference type="ARBA" id="ARBA00022448"/>
    </source>
</evidence>
<evidence type="ECO:0000256" key="3">
    <source>
        <dbReference type="ARBA" id="ARBA00010067"/>
    </source>
</evidence>
<feature type="region of interest" description="Disordered" evidence="8">
    <location>
        <begin position="107"/>
        <end position="159"/>
    </location>
</feature>
<feature type="region of interest" description="Disordered" evidence="8">
    <location>
        <begin position="227"/>
        <end position="249"/>
    </location>
</feature>
<sequence>MSAVITQWRNNNSGEIDVFEAARYFSGGADQNPINTAVPPPPPQRALACRISLEMPKNPYSNLSAAAAAAMDHGGDQKKQEKKKYKQPSSPGGKLASFLNSLFNQTTSKNTTTKKLMKKKNTSVKSGSSNNDLEEERKRRSSISHFKITTTSDSSNKSTYANMMATPTKSSLRSLSHHQIELGVSAPSRIINAGVDQKRTISDNNIISYRNNNAGFGFSDRSSTVMNRKFSDDDDDDEDGAESDSSSDLFDLPNHDLDFCSASSGNLPVYGTTHMDRIRISAPISAVATFL</sequence>
<evidence type="ECO:0000256" key="2">
    <source>
        <dbReference type="ARBA" id="ARBA00004236"/>
    </source>
</evidence>
<organism evidence="9 10">
    <name type="scientific">Erythranthe guttata</name>
    <name type="common">Yellow monkey flower</name>
    <name type="synonym">Mimulus guttatus</name>
    <dbReference type="NCBI Taxonomy" id="4155"/>
    <lineage>
        <taxon>Eukaryota</taxon>
        <taxon>Viridiplantae</taxon>
        <taxon>Streptophyta</taxon>
        <taxon>Embryophyta</taxon>
        <taxon>Tracheophyta</taxon>
        <taxon>Spermatophyta</taxon>
        <taxon>Magnoliopsida</taxon>
        <taxon>eudicotyledons</taxon>
        <taxon>Gunneridae</taxon>
        <taxon>Pentapetalae</taxon>
        <taxon>asterids</taxon>
        <taxon>lamiids</taxon>
        <taxon>Lamiales</taxon>
        <taxon>Phrymaceae</taxon>
        <taxon>Erythranthe</taxon>
    </lineage>
</organism>
<evidence type="ECO:0000313" key="10">
    <source>
        <dbReference type="Proteomes" id="UP000030748"/>
    </source>
</evidence>
<feature type="region of interest" description="Disordered" evidence="8">
    <location>
        <begin position="67"/>
        <end position="92"/>
    </location>
</feature>
<dbReference type="OrthoDB" id="1871242at2759"/>
<evidence type="ECO:0000313" key="9">
    <source>
        <dbReference type="EMBL" id="EYU28884.1"/>
    </source>
</evidence>
<evidence type="ECO:0000256" key="6">
    <source>
        <dbReference type="ARBA" id="ARBA00023136"/>
    </source>
</evidence>
<feature type="compositionally biased region" description="Acidic residues" evidence="8">
    <location>
        <begin position="232"/>
        <end position="242"/>
    </location>
</feature>
<dbReference type="PANTHER" id="PTHR33541:SF11">
    <property type="entry name" value="PROTEIN BIG GRAIN 1-LIKE E"/>
    <property type="match status" value="1"/>
</dbReference>
<keyword evidence="10" id="KW-1185">Reference proteome</keyword>
<evidence type="ECO:0000256" key="7">
    <source>
        <dbReference type="ARBA" id="ARBA00023294"/>
    </source>
</evidence>
<dbReference type="EMBL" id="KI631311">
    <property type="protein sequence ID" value="EYU28884.1"/>
    <property type="molecule type" value="Genomic_DNA"/>
</dbReference>